<dbReference type="PANTHER" id="PTHR11309:SF126">
    <property type="entry name" value="FRIZZLED-2"/>
    <property type="match status" value="1"/>
</dbReference>
<keyword evidence="4" id="KW-0732">Signal</keyword>
<dbReference type="AlphaFoldDB" id="A0A9D4D9Z1"/>
<evidence type="ECO:0000313" key="7">
    <source>
        <dbReference type="Proteomes" id="UP000828390"/>
    </source>
</evidence>
<feature type="disulfide bond" evidence="3">
    <location>
        <begin position="85"/>
        <end position="123"/>
    </location>
</feature>
<dbReference type="Proteomes" id="UP000828390">
    <property type="component" value="Unassembled WGS sequence"/>
</dbReference>
<feature type="domain" description="FZ" evidence="5">
    <location>
        <begin position="40"/>
        <end position="154"/>
    </location>
</feature>
<keyword evidence="2 3" id="KW-1015">Disulfide bond</keyword>
<dbReference type="CDD" id="cd07066">
    <property type="entry name" value="CRD_FZ"/>
    <property type="match status" value="2"/>
</dbReference>
<evidence type="ECO:0000313" key="6">
    <source>
        <dbReference type="EMBL" id="KAH3741005.1"/>
    </source>
</evidence>
<feature type="disulfide bond" evidence="3">
    <location>
        <begin position="116"/>
        <end position="140"/>
    </location>
</feature>
<accession>A0A9D4D9Z1</accession>
<feature type="disulfide bond" evidence="3">
    <location>
        <begin position="215"/>
        <end position="253"/>
    </location>
</feature>
<protein>
    <recommendedName>
        <fullName evidence="5">FZ domain-containing protein</fullName>
    </recommendedName>
</protein>
<comment type="caution">
    <text evidence="3">Lacks conserved residue(s) required for the propagation of feature annotation.</text>
</comment>
<reference evidence="6" key="2">
    <citation type="submission" date="2020-11" db="EMBL/GenBank/DDBJ databases">
        <authorList>
            <person name="McCartney M.A."/>
            <person name="Auch B."/>
            <person name="Kono T."/>
            <person name="Mallez S."/>
            <person name="Becker A."/>
            <person name="Gohl D.M."/>
            <person name="Silverstein K.A.T."/>
            <person name="Koren S."/>
            <person name="Bechman K.B."/>
            <person name="Herman A."/>
            <person name="Abrahante J.E."/>
            <person name="Garbe J."/>
        </authorList>
    </citation>
    <scope>NUCLEOTIDE SEQUENCE</scope>
    <source>
        <strain evidence="6">Duluth1</strain>
        <tissue evidence="6">Whole animal</tissue>
    </source>
</reference>
<feature type="domain" description="FZ" evidence="5">
    <location>
        <begin position="165"/>
        <end position="289"/>
    </location>
</feature>
<dbReference type="OrthoDB" id="10053709at2759"/>
<feature type="signal peptide" evidence="4">
    <location>
        <begin position="1"/>
        <end position="24"/>
    </location>
</feature>
<dbReference type="PROSITE" id="PS50038">
    <property type="entry name" value="FZ"/>
    <property type="match status" value="2"/>
</dbReference>
<dbReference type="SUPFAM" id="SSF63501">
    <property type="entry name" value="Frizzled cysteine-rich domain"/>
    <property type="match status" value="2"/>
</dbReference>
<evidence type="ECO:0000256" key="3">
    <source>
        <dbReference type="PROSITE-ProRule" id="PRU00090"/>
    </source>
</evidence>
<keyword evidence="1" id="KW-0217">Developmental protein</keyword>
<feature type="chain" id="PRO_5039216179" description="FZ domain-containing protein" evidence="4">
    <location>
        <begin position="25"/>
        <end position="293"/>
    </location>
</feature>
<dbReference type="GO" id="GO:0035567">
    <property type="term" value="P:non-canonical Wnt signaling pathway"/>
    <property type="evidence" value="ECO:0007669"/>
    <property type="project" value="TreeGrafter"/>
</dbReference>
<dbReference type="EMBL" id="JAIWYP010000011">
    <property type="protein sequence ID" value="KAH3741005.1"/>
    <property type="molecule type" value="Genomic_DNA"/>
</dbReference>
<dbReference type="GO" id="GO:0017147">
    <property type="term" value="F:Wnt-protein binding"/>
    <property type="evidence" value="ECO:0007669"/>
    <property type="project" value="TreeGrafter"/>
</dbReference>
<organism evidence="6 7">
    <name type="scientific">Dreissena polymorpha</name>
    <name type="common">Zebra mussel</name>
    <name type="synonym">Mytilus polymorpha</name>
    <dbReference type="NCBI Taxonomy" id="45954"/>
    <lineage>
        <taxon>Eukaryota</taxon>
        <taxon>Metazoa</taxon>
        <taxon>Spiralia</taxon>
        <taxon>Lophotrochozoa</taxon>
        <taxon>Mollusca</taxon>
        <taxon>Bivalvia</taxon>
        <taxon>Autobranchia</taxon>
        <taxon>Heteroconchia</taxon>
        <taxon>Euheterodonta</taxon>
        <taxon>Imparidentia</taxon>
        <taxon>Neoheterodontei</taxon>
        <taxon>Myida</taxon>
        <taxon>Dreissenoidea</taxon>
        <taxon>Dreissenidae</taxon>
        <taxon>Dreissena</taxon>
    </lineage>
</organism>
<dbReference type="SMART" id="SM00063">
    <property type="entry name" value="FRI"/>
    <property type="match status" value="2"/>
</dbReference>
<dbReference type="GO" id="GO:0060070">
    <property type="term" value="P:canonical Wnt signaling pathway"/>
    <property type="evidence" value="ECO:0007669"/>
    <property type="project" value="TreeGrafter"/>
</dbReference>
<dbReference type="GO" id="GO:0005886">
    <property type="term" value="C:plasma membrane"/>
    <property type="evidence" value="ECO:0007669"/>
    <property type="project" value="TreeGrafter"/>
</dbReference>
<name>A0A9D4D9Z1_DREPO</name>
<keyword evidence="7" id="KW-1185">Reference proteome</keyword>
<reference evidence="6" key="1">
    <citation type="journal article" date="2019" name="bioRxiv">
        <title>The Genome of the Zebra Mussel, Dreissena polymorpha: A Resource for Invasive Species Research.</title>
        <authorList>
            <person name="McCartney M.A."/>
            <person name="Auch B."/>
            <person name="Kono T."/>
            <person name="Mallez S."/>
            <person name="Zhang Y."/>
            <person name="Obille A."/>
            <person name="Becker A."/>
            <person name="Abrahante J.E."/>
            <person name="Garbe J."/>
            <person name="Badalamenti J.P."/>
            <person name="Herman A."/>
            <person name="Mangelson H."/>
            <person name="Liachko I."/>
            <person name="Sullivan S."/>
            <person name="Sone E.D."/>
            <person name="Koren S."/>
            <person name="Silverstein K.A.T."/>
            <person name="Beckman K.B."/>
            <person name="Gohl D.M."/>
        </authorList>
    </citation>
    <scope>NUCLEOTIDE SEQUENCE</scope>
    <source>
        <strain evidence="6">Duluth1</strain>
        <tissue evidence="6">Whole animal</tissue>
    </source>
</reference>
<dbReference type="InterPro" id="IPR036790">
    <property type="entry name" value="Frizzled_dom_sf"/>
</dbReference>
<dbReference type="GO" id="GO:0042813">
    <property type="term" value="F:Wnt receptor activity"/>
    <property type="evidence" value="ECO:0007669"/>
    <property type="project" value="TreeGrafter"/>
</dbReference>
<comment type="caution">
    <text evidence="6">The sequence shown here is derived from an EMBL/GenBank/DDBJ whole genome shotgun (WGS) entry which is preliminary data.</text>
</comment>
<proteinExistence type="predicted"/>
<dbReference type="Pfam" id="PF01392">
    <property type="entry name" value="Fz"/>
    <property type="match status" value="2"/>
</dbReference>
<evidence type="ECO:0000256" key="4">
    <source>
        <dbReference type="SAM" id="SignalP"/>
    </source>
</evidence>
<dbReference type="PANTHER" id="PTHR11309">
    <property type="entry name" value="FRIZZLED"/>
    <property type="match status" value="1"/>
</dbReference>
<evidence type="ECO:0000259" key="5">
    <source>
        <dbReference type="PROSITE" id="PS50038"/>
    </source>
</evidence>
<evidence type="ECO:0000256" key="2">
    <source>
        <dbReference type="ARBA" id="ARBA00023157"/>
    </source>
</evidence>
<gene>
    <name evidence="6" type="ORF">DPMN_047723</name>
</gene>
<feature type="disulfide bond" evidence="3">
    <location>
        <begin position="170"/>
        <end position="231"/>
    </location>
</feature>
<dbReference type="InterPro" id="IPR015526">
    <property type="entry name" value="Frizzled/SFRP"/>
</dbReference>
<feature type="disulfide bond" evidence="3">
    <location>
        <begin position="178"/>
        <end position="224"/>
    </location>
</feature>
<dbReference type="Gene3D" id="1.10.2000.10">
    <property type="entry name" value="Frizzled cysteine-rich domain"/>
    <property type="match status" value="2"/>
</dbReference>
<sequence>MRRRNMARIQWLFNIINVIALVTSQLTDISIVTSHPEGLEEIVVPMCKNFLPYTHTRLPNSHGHTTQVEVYRHIEHYWSYMDYGCSINFRKFVCAMFLPEYDVSTSRAVGPCKELCSQAKRKCKKVMQQLRSKWPKNWKCNKFKGANSNACLKPWREPNPDRGSVHHLYCSPIRISQCQNLPYHIGSLPNLFLQRNITELQTEFGYYDSLLATGCHAHLRLFLCGTYMPFCVHNANPFTIPCRELCEEVEAACEVHFALLNGGLPWPQKVQCHRFPLAESQERLRCFMPTDQP</sequence>
<dbReference type="InterPro" id="IPR020067">
    <property type="entry name" value="Frizzled_dom"/>
</dbReference>
<evidence type="ECO:0000256" key="1">
    <source>
        <dbReference type="ARBA" id="ARBA00022473"/>
    </source>
</evidence>